<dbReference type="RefSeq" id="WP_313832275.1">
    <property type="nucleotide sequence ID" value="NZ_JAQOUE010000001.1"/>
</dbReference>
<evidence type="ECO:0000256" key="5">
    <source>
        <dbReference type="ARBA" id="ARBA00013023"/>
    </source>
</evidence>
<accession>A0ABU3K6F2</accession>
<comment type="catalytic activity">
    <reaction evidence="17">
        <text>(6S)-5,6,7,8-tetrahydrofolyl-(gamma-L-Glu)(n) + L-glutamate + ATP = (6S)-5,6,7,8-tetrahydrofolyl-(gamma-L-Glu)(n+1) + ADP + phosphate + H(+)</text>
        <dbReference type="Rhea" id="RHEA:10580"/>
        <dbReference type="Rhea" id="RHEA-COMP:14738"/>
        <dbReference type="Rhea" id="RHEA-COMP:14740"/>
        <dbReference type="ChEBI" id="CHEBI:15378"/>
        <dbReference type="ChEBI" id="CHEBI:29985"/>
        <dbReference type="ChEBI" id="CHEBI:30616"/>
        <dbReference type="ChEBI" id="CHEBI:43474"/>
        <dbReference type="ChEBI" id="CHEBI:141005"/>
        <dbReference type="ChEBI" id="CHEBI:456216"/>
        <dbReference type="EC" id="6.3.2.17"/>
    </reaction>
</comment>
<dbReference type="Pfam" id="PF08245">
    <property type="entry name" value="Mur_ligase_M"/>
    <property type="match status" value="1"/>
</dbReference>
<evidence type="ECO:0000256" key="1">
    <source>
        <dbReference type="ARBA" id="ARBA00002714"/>
    </source>
</evidence>
<evidence type="ECO:0000256" key="19">
    <source>
        <dbReference type="ARBA" id="ARBA00049035"/>
    </source>
</evidence>
<evidence type="ECO:0000256" key="2">
    <source>
        <dbReference type="ARBA" id="ARBA00004799"/>
    </source>
</evidence>
<dbReference type="SUPFAM" id="SSF53623">
    <property type="entry name" value="MurD-like peptide ligases, catalytic domain"/>
    <property type="match status" value="1"/>
</dbReference>
<comment type="function">
    <text evidence="1">Functions in two distinct reactions of the de novo folate biosynthetic pathway. Catalyzes the addition of a glutamate residue to dihydropteroate (7,8-dihydropteroate or H2Pte) to form dihydrofolate (7,8-dihydrofolate monoglutamate or H2Pte-Glu). Also catalyzes successive additions of L-glutamate to tetrahydrofolate or 10-formyltetrahydrofolate or 5,10-methylenetetrahydrofolate, leading to folylpolyglutamate derivatives.</text>
</comment>
<evidence type="ECO:0000256" key="18">
    <source>
        <dbReference type="ARBA" id="ARBA00047808"/>
    </source>
</evidence>
<evidence type="ECO:0000256" key="3">
    <source>
        <dbReference type="ARBA" id="ARBA00005150"/>
    </source>
</evidence>
<dbReference type="PIRSF" id="PIRSF001563">
    <property type="entry name" value="Folylpolyglu_synth"/>
    <property type="match status" value="1"/>
</dbReference>
<dbReference type="Gene3D" id="3.40.1190.10">
    <property type="entry name" value="Mur-like, catalytic domain"/>
    <property type="match status" value="1"/>
</dbReference>
<evidence type="ECO:0000256" key="14">
    <source>
        <dbReference type="ARBA" id="ARBA00030048"/>
    </source>
</evidence>
<evidence type="ECO:0000256" key="9">
    <source>
        <dbReference type="ARBA" id="ARBA00022723"/>
    </source>
</evidence>
<reference evidence="24 25" key="1">
    <citation type="journal article" date="2023" name="ISME J.">
        <title>Cultivation and genomic characterization of novel and ubiquitous marine nitrite-oxidizing bacteria from the Nitrospirales.</title>
        <authorList>
            <person name="Mueller A.J."/>
            <person name="Daebeler A."/>
            <person name="Herbold C.W."/>
            <person name="Kirkegaard R.H."/>
            <person name="Daims H."/>
        </authorList>
    </citation>
    <scope>NUCLEOTIDE SEQUENCE [LARGE SCALE GENOMIC DNA]</scope>
    <source>
        <strain evidence="24 25">EB</strain>
    </source>
</reference>
<sequence length="433" mass="46807">MSESYHASLTYLYGLQKHGIKLGLDTIRTLLAQCDHPERKYSVLHIGGTNGKGSSAAMTAAILQAANIRVGLYTSPHLIDFRERIQVQGVKIPESRVVDLVQRFRVGSHSSCTPTFFETATAMAFQYFAEEEVEVAVLEVGMGGRFDATNVCDPSGVLITNVSYDHEAYLGHTLEAIAFEKAGIIKNGVPVVIGTMDESARDVISQKAKEQGAPLCEYGRDFTLNVQGEGVFEYQGPTQHFSGLSCALQGAHQLVNAACAVALLEKSVMASRVISREAIVRGLSSVSWEGRLETLMTNPTWVCDGAHNPAAARKLAHHLQGMIENVPSRKLIMIVAMMRDKNIAAFFAELLPLADVIICTQIDHFRLATGDELKDRLLTGSVPIHQASTPEKAVALAHRIANSHDLVCVTGSLYLVGAVKSVFSGSTYAPLVG</sequence>
<keyword evidence="11 21" id="KW-0067">ATP-binding</keyword>
<dbReference type="Proteomes" id="UP001250932">
    <property type="component" value="Unassembled WGS sequence"/>
</dbReference>
<keyword evidence="8 21" id="KW-0436">Ligase</keyword>
<dbReference type="EMBL" id="JAQOUE010000001">
    <property type="protein sequence ID" value="MDT7041930.1"/>
    <property type="molecule type" value="Genomic_DNA"/>
</dbReference>
<gene>
    <name evidence="24" type="ORF">PPG34_06165</name>
</gene>
<comment type="catalytic activity">
    <reaction evidence="18">
        <text>10-formyltetrahydrofolyl-(gamma-L-Glu)(n) + L-glutamate + ATP = 10-formyltetrahydrofolyl-(gamma-L-Glu)(n+1) + ADP + phosphate + H(+)</text>
        <dbReference type="Rhea" id="RHEA:51904"/>
        <dbReference type="Rhea" id="RHEA-COMP:13088"/>
        <dbReference type="Rhea" id="RHEA-COMP:14300"/>
        <dbReference type="ChEBI" id="CHEBI:15378"/>
        <dbReference type="ChEBI" id="CHEBI:29985"/>
        <dbReference type="ChEBI" id="CHEBI:30616"/>
        <dbReference type="ChEBI" id="CHEBI:43474"/>
        <dbReference type="ChEBI" id="CHEBI:134413"/>
        <dbReference type="ChEBI" id="CHEBI:456216"/>
        <dbReference type="EC" id="6.3.2.17"/>
    </reaction>
</comment>
<dbReference type="InterPro" id="IPR036615">
    <property type="entry name" value="Mur_ligase_C_dom_sf"/>
</dbReference>
<dbReference type="PANTHER" id="PTHR11136:SF0">
    <property type="entry name" value="DIHYDROFOLATE SYNTHETASE-RELATED"/>
    <property type="match status" value="1"/>
</dbReference>
<evidence type="ECO:0000256" key="6">
    <source>
        <dbReference type="ARBA" id="ARBA00013025"/>
    </source>
</evidence>
<comment type="catalytic activity">
    <reaction evidence="20">
        <text>7,8-dihydropteroate + L-glutamate + ATP = 7,8-dihydrofolate + ADP + phosphate + H(+)</text>
        <dbReference type="Rhea" id="RHEA:23584"/>
        <dbReference type="ChEBI" id="CHEBI:15378"/>
        <dbReference type="ChEBI" id="CHEBI:17839"/>
        <dbReference type="ChEBI" id="CHEBI:29985"/>
        <dbReference type="ChEBI" id="CHEBI:30616"/>
        <dbReference type="ChEBI" id="CHEBI:43474"/>
        <dbReference type="ChEBI" id="CHEBI:57451"/>
        <dbReference type="ChEBI" id="CHEBI:456216"/>
        <dbReference type="EC" id="6.3.2.12"/>
    </reaction>
</comment>
<evidence type="ECO:0000259" key="22">
    <source>
        <dbReference type="Pfam" id="PF02875"/>
    </source>
</evidence>
<dbReference type="InterPro" id="IPR036565">
    <property type="entry name" value="Mur-like_cat_sf"/>
</dbReference>
<evidence type="ECO:0000256" key="10">
    <source>
        <dbReference type="ARBA" id="ARBA00022741"/>
    </source>
</evidence>
<proteinExistence type="inferred from homology"/>
<evidence type="ECO:0000256" key="7">
    <source>
        <dbReference type="ARBA" id="ARBA00019357"/>
    </source>
</evidence>
<evidence type="ECO:0000256" key="16">
    <source>
        <dbReference type="ARBA" id="ARBA00032510"/>
    </source>
</evidence>
<protein>
    <recommendedName>
        <fullName evidence="7">Dihydrofolate synthase/folylpolyglutamate synthase</fullName>
        <ecNumber evidence="5">6.3.2.12</ecNumber>
        <ecNumber evidence="6">6.3.2.17</ecNumber>
    </recommendedName>
    <alternativeName>
        <fullName evidence="16">Folylpoly-gamma-glutamate synthetase-dihydrofolate synthetase</fullName>
    </alternativeName>
    <alternativeName>
        <fullName evidence="14">Folylpolyglutamate synthetase</fullName>
    </alternativeName>
    <alternativeName>
        <fullName evidence="15">Tetrahydrofolylpolyglutamate synthase</fullName>
    </alternativeName>
</protein>
<dbReference type="Gene3D" id="3.90.190.20">
    <property type="entry name" value="Mur ligase, C-terminal domain"/>
    <property type="match status" value="1"/>
</dbReference>
<name>A0ABU3K6F2_9BACT</name>
<evidence type="ECO:0000256" key="8">
    <source>
        <dbReference type="ARBA" id="ARBA00022598"/>
    </source>
</evidence>
<feature type="domain" description="Mur ligase central" evidence="23">
    <location>
        <begin position="46"/>
        <end position="263"/>
    </location>
</feature>
<keyword evidence="13" id="KW-0289">Folate biosynthesis</keyword>
<dbReference type="NCBIfam" id="TIGR01499">
    <property type="entry name" value="folC"/>
    <property type="match status" value="1"/>
</dbReference>
<comment type="catalytic activity">
    <reaction evidence="19">
        <text>(6R)-5,10-methylenetetrahydrofolyl-(gamma-L-Glu)(n) + L-glutamate + ATP = (6R)-5,10-methylenetetrahydrofolyl-(gamma-L-Glu)(n+1) + ADP + phosphate + H(+)</text>
        <dbReference type="Rhea" id="RHEA:51912"/>
        <dbReference type="Rhea" id="RHEA-COMP:13257"/>
        <dbReference type="Rhea" id="RHEA-COMP:13258"/>
        <dbReference type="ChEBI" id="CHEBI:15378"/>
        <dbReference type="ChEBI" id="CHEBI:29985"/>
        <dbReference type="ChEBI" id="CHEBI:30616"/>
        <dbReference type="ChEBI" id="CHEBI:43474"/>
        <dbReference type="ChEBI" id="CHEBI:136572"/>
        <dbReference type="ChEBI" id="CHEBI:456216"/>
        <dbReference type="EC" id="6.3.2.17"/>
    </reaction>
</comment>
<evidence type="ECO:0000313" key="25">
    <source>
        <dbReference type="Proteomes" id="UP001250932"/>
    </source>
</evidence>
<evidence type="ECO:0000256" key="12">
    <source>
        <dbReference type="ARBA" id="ARBA00022842"/>
    </source>
</evidence>
<comment type="pathway">
    <text evidence="2">Cofactor biosynthesis; tetrahydrofolate biosynthesis; 7,8-dihydrofolate from 2-amino-4-hydroxy-6-hydroxymethyl-7,8-dihydropteridine diphosphate and 4-aminobenzoate: step 2/2.</text>
</comment>
<feature type="domain" description="Mur ligase C-terminal" evidence="22">
    <location>
        <begin position="290"/>
        <end position="412"/>
    </location>
</feature>
<keyword evidence="9" id="KW-0479">Metal-binding</keyword>
<dbReference type="SUPFAM" id="SSF53244">
    <property type="entry name" value="MurD-like peptide ligases, peptide-binding domain"/>
    <property type="match status" value="1"/>
</dbReference>
<evidence type="ECO:0000259" key="23">
    <source>
        <dbReference type="Pfam" id="PF08245"/>
    </source>
</evidence>
<evidence type="ECO:0000256" key="21">
    <source>
        <dbReference type="PIRNR" id="PIRNR001563"/>
    </source>
</evidence>
<dbReference type="PANTHER" id="PTHR11136">
    <property type="entry name" value="FOLYLPOLYGLUTAMATE SYNTHASE-RELATED"/>
    <property type="match status" value="1"/>
</dbReference>
<dbReference type="InterPro" id="IPR004101">
    <property type="entry name" value="Mur_ligase_C"/>
</dbReference>
<evidence type="ECO:0000256" key="13">
    <source>
        <dbReference type="ARBA" id="ARBA00022909"/>
    </source>
</evidence>
<evidence type="ECO:0000256" key="20">
    <source>
        <dbReference type="ARBA" id="ARBA00049161"/>
    </source>
</evidence>
<evidence type="ECO:0000313" key="24">
    <source>
        <dbReference type="EMBL" id="MDT7041930.1"/>
    </source>
</evidence>
<dbReference type="EC" id="6.3.2.17" evidence="6"/>
<evidence type="ECO:0000256" key="15">
    <source>
        <dbReference type="ARBA" id="ARBA00030592"/>
    </source>
</evidence>
<keyword evidence="12" id="KW-0460">Magnesium</keyword>
<dbReference type="Pfam" id="PF02875">
    <property type="entry name" value="Mur_ligase_C"/>
    <property type="match status" value="1"/>
</dbReference>
<organism evidence="24 25">
    <name type="scientific">Candidatus Nitronereus thalassa</name>
    <dbReference type="NCBI Taxonomy" id="3020898"/>
    <lineage>
        <taxon>Bacteria</taxon>
        <taxon>Pseudomonadati</taxon>
        <taxon>Nitrospirota</taxon>
        <taxon>Nitrospiria</taxon>
        <taxon>Nitrospirales</taxon>
        <taxon>Nitrospiraceae</taxon>
        <taxon>Candidatus Nitronereus</taxon>
    </lineage>
</organism>
<keyword evidence="25" id="KW-1185">Reference proteome</keyword>
<evidence type="ECO:0000256" key="4">
    <source>
        <dbReference type="ARBA" id="ARBA00008276"/>
    </source>
</evidence>
<comment type="similarity">
    <text evidence="4 21">Belongs to the folylpolyglutamate synthase family.</text>
</comment>
<comment type="pathway">
    <text evidence="3">Cofactor biosynthesis; tetrahydrofolylpolyglutamate biosynthesis.</text>
</comment>
<dbReference type="EC" id="6.3.2.12" evidence="5"/>
<dbReference type="InterPro" id="IPR001645">
    <property type="entry name" value="Folylpolyglutamate_synth"/>
</dbReference>
<comment type="caution">
    <text evidence="24">The sequence shown here is derived from an EMBL/GenBank/DDBJ whole genome shotgun (WGS) entry which is preliminary data.</text>
</comment>
<evidence type="ECO:0000256" key="11">
    <source>
        <dbReference type="ARBA" id="ARBA00022840"/>
    </source>
</evidence>
<evidence type="ECO:0000256" key="17">
    <source>
        <dbReference type="ARBA" id="ARBA00047493"/>
    </source>
</evidence>
<dbReference type="InterPro" id="IPR013221">
    <property type="entry name" value="Mur_ligase_cen"/>
</dbReference>
<keyword evidence="10 21" id="KW-0547">Nucleotide-binding</keyword>